<keyword evidence="4" id="KW-0436">Ligase</keyword>
<reference evidence="4 5" key="1">
    <citation type="submission" date="2021-03" db="EMBL/GenBank/DDBJ databases">
        <title>Genomic Encyclopedia of Type Strains, Phase IV (KMG-IV): sequencing the most valuable type-strain genomes for metagenomic binning, comparative biology and taxonomic classification.</title>
        <authorList>
            <person name="Goeker M."/>
        </authorList>
    </citation>
    <scope>NUCLEOTIDE SEQUENCE [LARGE SCALE GENOMIC DNA]</scope>
    <source>
        <strain evidence="4 5">DSM 40526</strain>
    </source>
</reference>
<dbReference type="Pfam" id="PF13193">
    <property type="entry name" value="AMP-binding_C"/>
    <property type="match status" value="1"/>
</dbReference>
<dbReference type="SUPFAM" id="SSF56801">
    <property type="entry name" value="Acetyl-CoA synthetase-like"/>
    <property type="match status" value="1"/>
</dbReference>
<feature type="compositionally biased region" description="Basic and acidic residues" evidence="1">
    <location>
        <begin position="500"/>
        <end position="511"/>
    </location>
</feature>
<evidence type="ECO:0000259" key="2">
    <source>
        <dbReference type="Pfam" id="PF00501"/>
    </source>
</evidence>
<dbReference type="GO" id="GO:0016874">
    <property type="term" value="F:ligase activity"/>
    <property type="evidence" value="ECO:0007669"/>
    <property type="project" value="UniProtKB-KW"/>
</dbReference>
<evidence type="ECO:0000256" key="1">
    <source>
        <dbReference type="SAM" id="MobiDB-lite"/>
    </source>
</evidence>
<feature type="domain" description="AMP-binding enzyme C-terminal" evidence="3">
    <location>
        <begin position="424"/>
        <end position="500"/>
    </location>
</feature>
<accession>A0ABS4KWE5</accession>
<dbReference type="InterPro" id="IPR042099">
    <property type="entry name" value="ANL_N_sf"/>
</dbReference>
<feature type="domain" description="AMP-dependent synthetase/ligase" evidence="2">
    <location>
        <begin position="30"/>
        <end position="367"/>
    </location>
</feature>
<dbReference type="EMBL" id="JAGGLQ010000001">
    <property type="protein sequence ID" value="MBP2034330.1"/>
    <property type="molecule type" value="Genomic_DNA"/>
</dbReference>
<name>A0ABS4KWE5_STRAV</name>
<keyword evidence="5" id="KW-1185">Reference proteome</keyword>
<proteinExistence type="predicted"/>
<dbReference type="InterPro" id="IPR000873">
    <property type="entry name" value="AMP-dep_synth/lig_dom"/>
</dbReference>
<feature type="compositionally biased region" description="Low complexity" evidence="1">
    <location>
        <begin position="512"/>
        <end position="533"/>
    </location>
</feature>
<dbReference type="Gene3D" id="3.30.300.30">
    <property type="match status" value="1"/>
</dbReference>
<dbReference type="Gene3D" id="3.40.50.12780">
    <property type="entry name" value="N-terminal domain of ligase-like"/>
    <property type="match status" value="1"/>
</dbReference>
<dbReference type="InterPro" id="IPR025110">
    <property type="entry name" value="AMP-bd_C"/>
</dbReference>
<evidence type="ECO:0000313" key="5">
    <source>
        <dbReference type="Proteomes" id="UP001519310"/>
    </source>
</evidence>
<evidence type="ECO:0000259" key="3">
    <source>
        <dbReference type="Pfam" id="PF13193"/>
    </source>
</evidence>
<evidence type="ECO:0000313" key="4">
    <source>
        <dbReference type="EMBL" id="MBP2034330.1"/>
    </source>
</evidence>
<gene>
    <name evidence="4" type="ORF">J2Z77_000114</name>
</gene>
<dbReference type="RefSeq" id="WP_209468322.1">
    <property type="nucleotide sequence ID" value="NZ_JAGGLQ010000001.1"/>
</dbReference>
<sequence>MTTPRTPRTAATADRTAPTVELGLLGGFLTQVRDRPHATALLFNGQETTYRELYELAGRERDRLAHLDLAPGEPVGVLADKSAAALALVLACMLARRPLLLPSPALADTLLADLFAQAGCARVLAPGGEPARVAPNPEVTARPLPAAEAAEVALMLTTSGSTSLPKIVPLGLDAVDRFTRWAGHAFGIGPGRTVLNYAPLNFDLCLLDVWTTLARGGRVVLVDPALAAHGRHLRDLVLHHKVDIVQAVPMAFGLLQDAAAKTGDTFPGVEHVMFTGDAIPDRTLAALPHLFPHARIHNIYGCTETNDSFIHEVDTAPTTGPPTPVPIGRPLPGVRALILDPDTNTPVQGPGSGELFVSTPFQTRGYLDRTRHTDKFTGHPLGLDDRRWFRTGDLVRRDDAGTLHLTGRTDFQVKVRGVAVNTAEIERVLQEHPDVLEAGVAALPDPIAGKRLVAAVQRAPGSTLTGLQLRTHCARHLPRAAVPHQLAVTEHPLPKTATGKVDRKALDRLDRPAPTTTDTTDTTAPATAPVATPLAEGIPS</sequence>
<dbReference type="InterPro" id="IPR045851">
    <property type="entry name" value="AMP-bd_C_sf"/>
</dbReference>
<dbReference type="PROSITE" id="PS00455">
    <property type="entry name" value="AMP_BINDING"/>
    <property type="match status" value="1"/>
</dbReference>
<feature type="region of interest" description="Disordered" evidence="1">
    <location>
        <begin position="495"/>
        <end position="540"/>
    </location>
</feature>
<dbReference type="InterPro" id="IPR020845">
    <property type="entry name" value="AMP-binding_CS"/>
</dbReference>
<dbReference type="PANTHER" id="PTHR45527">
    <property type="entry name" value="NONRIBOSOMAL PEPTIDE SYNTHETASE"/>
    <property type="match status" value="1"/>
</dbReference>
<dbReference type="Pfam" id="PF00501">
    <property type="entry name" value="AMP-binding"/>
    <property type="match status" value="1"/>
</dbReference>
<dbReference type="Proteomes" id="UP001519310">
    <property type="component" value="Unassembled WGS sequence"/>
</dbReference>
<dbReference type="PANTHER" id="PTHR45527:SF1">
    <property type="entry name" value="FATTY ACID SYNTHASE"/>
    <property type="match status" value="1"/>
</dbReference>
<comment type="caution">
    <text evidence="4">The sequence shown here is derived from an EMBL/GenBank/DDBJ whole genome shotgun (WGS) entry which is preliminary data.</text>
</comment>
<protein>
    <submittedName>
        <fullName evidence="4">Acyl-coenzyme A synthetase/AMP-(Fatty) acid ligase</fullName>
    </submittedName>
</protein>
<organism evidence="4 5">
    <name type="scientific">Streptomyces avidinii</name>
    <dbReference type="NCBI Taxonomy" id="1895"/>
    <lineage>
        <taxon>Bacteria</taxon>
        <taxon>Bacillati</taxon>
        <taxon>Actinomycetota</taxon>
        <taxon>Actinomycetes</taxon>
        <taxon>Kitasatosporales</taxon>
        <taxon>Streptomycetaceae</taxon>
        <taxon>Streptomyces</taxon>
    </lineage>
</organism>